<feature type="site" description="Substrate discrimination" evidence="4">
    <location>
        <position position="16"/>
    </location>
</feature>
<dbReference type="RefSeq" id="WP_093112515.1">
    <property type="nucleotide sequence ID" value="NZ_FNGG01000002.1"/>
</dbReference>
<sequence length="406" mass="45554">MKEKRAIIHLDLDTFFVSVERLLNSELQHRPLIVGGLGDRGVVAACSYETRKFGVHSGMAMKIARQLCPQAVVIKGDSSTYTKYSHQVSEIIKSRVPSFEKASIDEFYADLSGMDKFFGTYKFATELRQAIIRESGLPISFGLSQNKVVSKIATGEAKPNNQKFIEEGAEKSFLAPLSVRKIPLIGSKTFQTLINLGVSDIGTIQQMPVEMLEGVLGKNGRTIWKRANGIDDSPIIPFHERKSLSAERTFHKDTTNMVQLQATLVAMTENLAYQLRRGNKLTATVSVKIRYSDFQTYTKQAKIAYTSADHILIPKIEELFRQLYDRRLLIRLIGVKFSGLVGGNYQINLFDDSESMLNLYHSMDKIRNRFGDHSVIRAATLGGTSVGRMHNPFNGEPPILHAHRQQ</sequence>
<keyword evidence="4" id="KW-0235">DNA replication</keyword>
<dbReference type="GO" id="GO:0006261">
    <property type="term" value="P:DNA-templated DNA replication"/>
    <property type="evidence" value="ECO:0007669"/>
    <property type="project" value="UniProtKB-UniRule"/>
</dbReference>
<evidence type="ECO:0000256" key="4">
    <source>
        <dbReference type="HAMAP-Rule" id="MF_01113"/>
    </source>
</evidence>
<dbReference type="GO" id="GO:0000287">
    <property type="term" value="F:magnesium ion binding"/>
    <property type="evidence" value="ECO:0007669"/>
    <property type="project" value="UniProtKB-UniRule"/>
</dbReference>
<keyword evidence="3 4" id="KW-0239">DNA-directed DNA polymerase</keyword>
<dbReference type="NCBIfam" id="NF002677">
    <property type="entry name" value="PRK02406.1"/>
    <property type="match status" value="1"/>
</dbReference>
<keyword evidence="4" id="KW-0460">Magnesium</keyword>
<name>A0A1H5L7Z5_9FLAO</name>
<dbReference type="InterPro" id="IPR043128">
    <property type="entry name" value="Rev_trsase/Diguanyl_cyclase"/>
</dbReference>
<evidence type="ECO:0000256" key="1">
    <source>
        <dbReference type="ARBA" id="ARBA00010945"/>
    </source>
</evidence>
<dbReference type="Gene3D" id="3.40.1170.60">
    <property type="match status" value="1"/>
</dbReference>
<keyword evidence="4" id="KW-0548">Nucleotidyltransferase</keyword>
<dbReference type="EC" id="2.7.7.7" evidence="4"/>
<dbReference type="OrthoDB" id="9808813at2"/>
<keyword evidence="4" id="KW-0234">DNA repair</keyword>
<organism evidence="6 7">
    <name type="scientific">Salinimicrobium catena</name>
    <dbReference type="NCBI Taxonomy" id="390640"/>
    <lineage>
        <taxon>Bacteria</taxon>
        <taxon>Pseudomonadati</taxon>
        <taxon>Bacteroidota</taxon>
        <taxon>Flavobacteriia</taxon>
        <taxon>Flavobacteriales</taxon>
        <taxon>Flavobacteriaceae</taxon>
        <taxon>Salinimicrobium</taxon>
    </lineage>
</organism>
<comment type="cofactor">
    <cofactor evidence="4">
        <name>Mg(2+)</name>
        <dbReference type="ChEBI" id="CHEBI:18420"/>
    </cofactor>
    <text evidence="4">Binds 2 magnesium ions per subunit.</text>
</comment>
<keyword evidence="2 4" id="KW-0515">Mutator protein</keyword>
<evidence type="ECO:0000256" key="2">
    <source>
        <dbReference type="ARBA" id="ARBA00022457"/>
    </source>
</evidence>
<dbReference type="InterPro" id="IPR001126">
    <property type="entry name" value="UmuC"/>
</dbReference>
<dbReference type="GO" id="GO:0006281">
    <property type="term" value="P:DNA repair"/>
    <property type="evidence" value="ECO:0007669"/>
    <property type="project" value="UniProtKB-UniRule"/>
</dbReference>
<dbReference type="PANTHER" id="PTHR11076:SF33">
    <property type="entry name" value="DNA POLYMERASE KAPPA"/>
    <property type="match status" value="1"/>
</dbReference>
<keyword evidence="4" id="KW-0479">Metal-binding</keyword>
<evidence type="ECO:0000313" key="6">
    <source>
        <dbReference type="EMBL" id="SEE73225.1"/>
    </source>
</evidence>
<dbReference type="InterPro" id="IPR022880">
    <property type="entry name" value="DNApol_IV"/>
</dbReference>
<dbReference type="PROSITE" id="PS50173">
    <property type="entry name" value="UMUC"/>
    <property type="match status" value="1"/>
</dbReference>
<comment type="function">
    <text evidence="4">Poorly processive, error-prone DNA polymerase involved in untargeted mutagenesis. Copies undamaged DNA at stalled replication forks, which arise in vivo from mismatched or misaligned primer ends. These misaligned primers can be extended by PolIV. Exhibits no 3'-5' exonuclease (proofreading) activity. May be involved in translesional synthesis, in conjunction with the beta clamp from PolIII.</text>
</comment>
<dbReference type="GO" id="GO:0009432">
    <property type="term" value="P:SOS response"/>
    <property type="evidence" value="ECO:0007669"/>
    <property type="project" value="TreeGrafter"/>
</dbReference>
<comment type="similarity">
    <text evidence="1 4">Belongs to the DNA polymerase type-Y family.</text>
</comment>
<gene>
    <name evidence="4" type="primary">dinB</name>
    <name evidence="6" type="ORF">SAMN04488034_102177</name>
</gene>
<dbReference type="GO" id="GO:0003684">
    <property type="term" value="F:damaged DNA binding"/>
    <property type="evidence" value="ECO:0007669"/>
    <property type="project" value="InterPro"/>
</dbReference>
<keyword evidence="4" id="KW-0227">DNA damage</keyword>
<dbReference type="STRING" id="390640.SAMN04488034_102177"/>
<dbReference type="InterPro" id="IPR050116">
    <property type="entry name" value="DNA_polymerase-Y"/>
</dbReference>
<dbReference type="AlphaFoldDB" id="A0A1H5L7Z5"/>
<dbReference type="Proteomes" id="UP000199448">
    <property type="component" value="Unassembled WGS sequence"/>
</dbReference>
<dbReference type="GO" id="GO:0003887">
    <property type="term" value="F:DNA-directed DNA polymerase activity"/>
    <property type="evidence" value="ECO:0007669"/>
    <property type="project" value="UniProtKB-UniRule"/>
</dbReference>
<keyword evidence="4" id="KW-0963">Cytoplasm</keyword>
<dbReference type="InterPro" id="IPR036775">
    <property type="entry name" value="DNA_pol_Y-fam_lit_finger_sf"/>
</dbReference>
<comment type="catalytic activity">
    <reaction evidence="4">
        <text>DNA(n) + a 2'-deoxyribonucleoside 5'-triphosphate = DNA(n+1) + diphosphate</text>
        <dbReference type="Rhea" id="RHEA:22508"/>
        <dbReference type="Rhea" id="RHEA-COMP:17339"/>
        <dbReference type="Rhea" id="RHEA-COMP:17340"/>
        <dbReference type="ChEBI" id="CHEBI:33019"/>
        <dbReference type="ChEBI" id="CHEBI:61560"/>
        <dbReference type="ChEBI" id="CHEBI:173112"/>
        <dbReference type="EC" id="2.7.7.7"/>
    </reaction>
</comment>
<dbReference type="GO" id="GO:0005829">
    <property type="term" value="C:cytosol"/>
    <property type="evidence" value="ECO:0007669"/>
    <property type="project" value="TreeGrafter"/>
</dbReference>
<keyword evidence="7" id="KW-1185">Reference proteome</keyword>
<dbReference type="Pfam" id="PF11799">
    <property type="entry name" value="IMS_C"/>
    <property type="match status" value="1"/>
</dbReference>
<dbReference type="EMBL" id="FNUG01000002">
    <property type="protein sequence ID" value="SEE73225.1"/>
    <property type="molecule type" value="Genomic_DNA"/>
</dbReference>
<dbReference type="Gene3D" id="3.30.70.270">
    <property type="match status" value="1"/>
</dbReference>
<evidence type="ECO:0000256" key="3">
    <source>
        <dbReference type="ARBA" id="ARBA00022932"/>
    </source>
</evidence>
<dbReference type="InterPro" id="IPR017961">
    <property type="entry name" value="DNA_pol_Y-fam_little_finger"/>
</dbReference>
<dbReference type="CDD" id="cd03586">
    <property type="entry name" value="PolY_Pol_IV_kappa"/>
    <property type="match status" value="1"/>
</dbReference>
<evidence type="ECO:0000259" key="5">
    <source>
        <dbReference type="PROSITE" id="PS50173"/>
    </source>
</evidence>
<keyword evidence="4" id="KW-0808">Transferase</keyword>
<keyword evidence="4" id="KW-0238">DNA-binding</keyword>
<feature type="binding site" evidence="4">
    <location>
        <position position="11"/>
    </location>
    <ligand>
        <name>Mg(2+)</name>
        <dbReference type="ChEBI" id="CHEBI:18420"/>
    </ligand>
</feature>
<evidence type="ECO:0000313" key="7">
    <source>
        <dbReference type="Proteomes" id="UP000199448"/>
    </source>
</evidence>
<dbReference type="SUPFAM" id="SSF100879">
    <property type="entry name" value="Lesion bypass DNA polymerase (Y-family), little finger domain"/>
    <property type="match status" value="1"/>
</dbReference>
<proteinExistence type="inferred from homology"/>
<dbReference type="HAMAP" id="MF_01113">
    <property type="entry name" value="DNApol_IV"/>
    <property type="match status" value="1"/>
</dbReference>
<dbReference type="Gene3D" id="1.10.150.20">
    <property type="entry name" value="5' to 3' exonuclease, C-terminal subdomain"/>
    <property type="match status" value="1"/>
</dbReference>
<protein>
    <recommendedName>
        <fullName evidence="4">DNA polymerase IV</fullName>
        <shortName evidence="4">Pol IV</shortName>
        <ecNumber evidence="4">2.7.7.7</ecNumber>
    </recommendedName>
</protein>
<dbReference type="Gene3D" id="3.30.1490.100">
    <property type="entry name" value="DNA polymerase, Y-family, little finger domain"/>
    <property type="match status" value="1"/>
</dbReference>
<dbReference type="InterPro" id="IPR043502">
    <property type="entry name" value="DNA/RNA_pol_sf"/>
</dbReference>
<accession>A0A1H5L7Z5</accession>
<dbReference type="PANTHER" id="PTHR11076">
    <property type="entry name" value="DNA REPAIR POLYMERASE UMUC / TRANSFERASE FAMILY MEMBER"/>
    <property type="match status" value="1"/>
</dbReference>
<reference evidence="6 7" key="1">
    <citation type="submission" date="2016-10" db="EMBL/GenBank/DDBJ databases">
        <authorList>
            <person name="de Groot N.N."/>
        </authorList>
    </citation>
    <scope>NUCLEOTIDE SEQUENCE [LARGE SCALE GENOMIC DNA]</scope>
    <source>
        <strain evidence="6 7">DSM 23553</strain>
    </source>
</reference>
<feature type="active site" evidence="4">
    <location>
        <position position="106"/>
    </location>
</feature>
<dbReference type="SUPFAM" id="SSF56672">
    <property type="entry name" value="DNA/RNA polymerases"/>
    <property type="match status" value="1"/>
</dbReference>
<comment type="subcellular location">
    <subcellularLocation>
        <location evidence="4">Cytoplasm</location>
    </subcellularLocation>
</comment>
<dbReference type="Pfam" id="PF00817">
    <property type="entry name" value="IMS"/>
    <property type="match status" value="1"/>
</dbReference>
<comment type="subunit">
    <text evidence="4">Monomer.</text>
</comment>
<feature type="domain" description="UmuC" evidence="5">
    <location>
        <begin position="7"/>
        <end position="186"/>
    </location>
</feature>
<dbReference type="GO" id="GO:0042276">
    <property type="term" value="P:error-prone translesion synthesis"/>
    <property type="evidence" value="ECO:0007669"/>
    <property type="project" value="TreeGrafter"/>
</dbReference>
<feature type="binding site" evidence="4">
    <location>
        <position position="105"/>
    </location>
    <ligand>
        <name>Mg(2+)</name>
        <dbReference type="ChEBI" id="CHEBI:18420"/>
    </ligand>
</feature>